<dbReference type="NCBIfam" id="NF033551">
    <property type="entry name" value="transpos_IS1182"/>
    <property type="match status" value="1"/>
</dbReference>
<dbReference type="InterPro" id="IPR002559">
    <property type="entry name" value="Transposase_11"/>
</dbReference>
<dbReference type="Pfam" id="PF05598">
    <property type="entry name" value="DUF772"/>
    <property type="match status" value="1"/>
</dbReference>
<dbReference type="Proteomes" id="UP000266568">
    <property type="component" value="Unassembled WGS sequence"/>
</dbReference>
<dbReference type="AlphaFoldDB" id="A0A397P665"/>
<name>A0A397P665_9SPHN</name>
<keyword evidence="4" id="KW-1185">Reference proteome</keyword>
<dbReference type="RefSeq" id="WP_211325873.1">
    <property type="nucleotide sequence ID" value="NZ_QXDC01000003.1"/>
</dbReference>
<dbReference type="PANTHER" id="PTHR33408">
    <property type="entry name" value="TRANSPOSASE"/>
    <property type="match status" value="1"/>
</dbReference>
<dbReference type="InterPro" id="IPR047629">
    <property type="entry name" value="IS1182_transpos"/>
</dbReference>
<organism evidence="3 4">
    <name type="scientific">Hephaestia caeni</name>
    <dbReference type="NCBI Taxonomy" id="645617"/>
    <lineage>
        <taxon>Bacteria</taxon>
        <taxon>Pseudomonadati</taxon>
        <taxon>Pseudomonadota</taxon>
        <taxon>Alphaproteobacteria</taxon>
        <taxon>Sphingomonadales</taxon>
        <taxon>Sphingomonadaceae</taxon>
        <taxon>Hephaestia</taxon>
    </lineage>
</organism>
<accession>A0A397P665</accession>
<dbReference type="GO" id="GO:0006313">
    <property type="term" value="P:DNA transposition"/>
    <property type="evidence" value="ECO:0007669"/>
    <property type="project" value="InterPro"/>
</dbReference>
<dbReference type="InterPro" id="IPR008490">
    <property type="entry name" value="Transposase_InsH_N"/>
</dbReference>
<feature type="domain" description="Transposase InsH N-terminal" evidence="2">
    <location>
        <begin position="19"/>
        <end position="111"/>
    </location>
</feature>
<evidence type="ECO:0000313" key="3">
    <source>
        <dbReference type="EMBL" id="RIA44368.1"/>
    </source>
</evidence>
<comment type="caution">
    <text evidence="3">The sequence shown here is derived from an EMBL/GenBank/DDBJ whole genome shotgun (WGS) entry which is preliminary data.</text>
</comment>
<proteinExistence type="predicted"/>
<evidence type="ECO:0000259" key="2">
    <source>
        <dbReference type="Pfam" id="PF05598"/>
    </source>
</evidence>
<dbReference type="GO" id="GO:0004803">
    <property type="term" value="F:transposase activity"/>
    <property type="evidence" value="ECO:0007669"/>
    <property type="project" value="InterPro"/>
</dbReference>
<sequence length="410" mass="45744">MGFIEGVDRRQEALLPSCVDDYIAPDALVRVVDAFVANLDLADLGFDRAVSAATGRPGYHPADMLRLYIWGYLNQVRSSRILERACGRDLEALWLMRRLAPDYRTIAAFRHDNPEAIVRASATFVQFCREQGLIGGRTVALDGTKMRAVASAKNIAGADRLARDIAHTEREIAYYLDRLDVIDEQVTQGFDDQPAHREAFAGAIASLQRRKDRLAKRQSELAKREEKVIVFGEPEARPMGYGRAPKLPSYNLQSVVDVKSGLIIHHDVFNDANDSHLLHPVSLAAKDVLDADELHVLTDGGYSNAEEVARCESEAIIVSAPIKRGAMNTEHFRPTQFVYDDESDTIRCPAGQTLRRSGKHTRNRAIRYRTSACKSCALKPRCTPGVQRTIHRLFDQSALDRMEARIYAGA</sequence>
<dbReference type="GO" id="GO:0003677">
    <property type="term" value="F:DNA binding"/>
    <property type="evidence" value="ECO:0007669"/>
    <property type="project" value="InterPro"/>
</dbReference>
<dbReference type="EMBL" id="QXDC01000003">
    <property type="protein sequence ID" value="RIA44368.1"/>
    <property type="molecule type" value="Genomic_DNA"/>
</dbReference>
<protein>
    <submittedName>
        <fullName evidence="3">Transposase</fullName>
    </submittedName>
</protein>
<evidence type="ECO:0000313" key="4">
    <source>
        <dbReference type="Proteomes" id="UP000266568"/>
    </source>
</evidence>
<dbReference type="PANTHER" id="PTHR33408:SF2">
    <property type="entry name" value="TRANSPOSASE DDE DOMAIN-CONTAINING PROTEIN"/>
    <property type="match status" value="1"/>
</dbReference>
<gene>
    <name evidence="3" type="ORF">DFR49_2611</name>
</gene>
<dbReference type="Pfam" id="PF01609">
    <property type="entry name" value="DDE_Tnp_1"/>
    <property type="match status" value="1"/>
</dbReference>
<evidence type="ECO:0000259" key="1">
    <source>
        <dbReference type="Pfam" id="PF01609"/>
    </source>
</evidence>
<feature type="domain" description="Transposase IS4-like" evidence="1">
    <location>
        <begin position="237"/>
        <end position="347"/>
    </location>
</feature>
<reference evidence="3 4" key="1">
    <citation type="submission" date="2018-08" db="EMBL/GenBank/DDBJ databases">
        <title>Genomic Encyclopedia of Type Strains, Phase IV (KMG-IV): sequencing the most valuable type-strain genomes for metagenomic binning, comparative biology and taxonomic classification.</title>
        <authorList>
            <person name="Goeker M."/>
        </authorList>
    </citation>
    <scope>NUCLEOTIDE SEQUENCE [LARGE SCALE GENOMIC DNA]</scope>
    <source>
        <strain evidence="3 4">DSM 25527</strain>
    </source>
</reference>